<evidence type="ECO:0000313" key="2">
    <source>
        <dbReference type="Proteomes" id="UP001474120"/>
    </source>
</evidence>
<organism evidence="1 2">
    <name type="scientific">Lutimonas vermicola</name>
    <dbReference type="NCBI Taxonomy" id="414288"/>
    <lineage>
        <taxon>Bacteria</taxon>
        <taxon>Pseudomonadati</taxon>
        <taxon>Bacteroidota</taxon>
        <taxon>Flavobacteriia</taxon>
        <taxon>Flavobacteriales</taxon>
        <taxon>Flavobacteriaceae</taxon>
        <taxon>Lutimonas</taxon>
    </lineage>
</organism>
<name>A0ABU9L2H7_9FLAO</name>
<comment type="caution">
    <text evidence="1">The sequence shown here is derived from an EMBL/GenBank/DDBJ whole genome shotgun (WGS) entry which is preliminary data.</text>
</comment>
<dbReference type="Gene3D" id="1.10.3680.10">
    <property type="entry name" value="TerB-like"/>
    <property type="match status" value="1"/>
</dbReference>
<keyword evidence="2" id="KW-1185">Reference proteome</keyword>
<dbReference type="CDD" id="cd07177">
    <property type="entry name" value="terB_like"/>
    <property type="match status" value="1"/>
</dbReference>
<dbReference type="Proteomes" id="UP001474120">
    <property type="component" value="Unassembled WGS sequence"/>
</dbReference>
<dbReference type="SUPFAM" id="SSF158682">
    <property type="entry name" value="TerB-like"/>
    <property type="match status" value="1"/>
</dbReference>
<protein>
    <submittedName>
        <fullName evidence="1">TerB family tellurite resistance protein</fullName>
    </submittedName>
</protein>
<sequence>MGISDIYLGIGQRRNISHFANIVRIAMSDNEISPEEIAFLTRISNKYNISEENFKEILKSPESIPTIAHINCIERIERLYDLLIMIRADHHIQTEEVSMLRKIATGLAFPLHEVDRIVDEAITIDTDSTDVESFTKAILKILRHK</sequence>
<dbReference type="InterPro" id="IPR029024">
    <property type="entry name" value="TerB-like"/>
</dbReference>
<accession>A0ABU9L2H7</accession>
<dbReference type="RefSeq" id="WP_342160821.1">
    <property type="nucleotide sequence ID" value="NZ_JBCDNA010000003.1"/>
</dbReference>
<reference evidence="1 2" key="1">
    <citation type="submission" date="2024-04" db="EMBL/GenBank/DDBJ databases">
        <title>whole genome sequencing of Lutimonas vermicola strain IMCC1616.</title>
        <authorList>
            <person name="Bae S.S."/>
        </authorList>
    </citation>
    <scope>NUCLEOTIDE SEQUENCE [LARGE SCALE GENOMIC DNA]</scope>
    <source>
        <strain evidence="1 2">IMCC1616</strain>
    </source>
</reference>
<proteinExistence type="predicted"/>
<evidence type="ECO:0000313" key="1">
    <source>
        <dbReference type="EMBL" id="MEL4456653.1"/>
    </source>
</evidence>
<dbReference type="EMBL" id="JBCDNA010000003">
    <property type="protein sequence ID" value="MEL4456653.1"/>
    <property type="molecule type" value="Genomic_DNA"/>
</dbReference>
<gene>
    <name evidence="1" type="ORF">AABB81_12160</name>
</gene>